<evidence type="ECO:0000259" key="15">
    <source>
        <dbReference type="Pfam" id="PF02887"/>
    </source>
</evidence>
<evidence type="ECO:0000256" key="2">
    <source>
        <dbReference type="ARBA" id="ARBA00008663"/>
    </source>
</evidence>
<name>A0A5A8F1X1_9BACT</name>
<evidence type="ECO:0000256" key="1">
    <source>
        <dbReference type="ARBA" id="ARBA00004997"/>
    </source>
</evidence>
<dbReference type="Gene3D" id="3.40.1380.20">
    <property type="entry name" value="Pyruvate kinase, C-terminal domain"/>
    <property type="match status" value="1"/>
</dbReference>
<dbReference type="GO" id="GO:0005524">
    <property type="term" value="F:ATP binding"/>
    <property type="evidence" value="ECO:0007669"/>
    <property type="project" value="UniProtKB-KW"/>
</dbReference>
<comment type="similarity">
    <text evidence="2 13">Belongs to the pyruvate kinase family.</text>
</comment>
<dbReference type="SUPFAM" id="SSF51621">
    <property type="entry name" value="Phosphoenolpyruvate/pyruvate domain"/>
    <property type="match status" value="1"/>
</dbReference>
<keyword evidence="17" id="KW-1185">Reference proteome</keyword>
<dbReference type="SUPFAM" id="SSF52935">
    <property type="entry name" value="PK C-terminal domain-like"/>
    <property type="match status" value="1"/>
</dbReference>
<dbReference type="PANTHER" id="PTHR11817">
    <property type="entry name" value="PYRUVATE KINASE"/>
    <property type="match status" value="1"/>
</dbReference>
<evidence type="ECO:0000256" key="10">
    <source>
        <dbReference type="ARBA" id="ARBA00023152"/>
    </source>
</evidence>
<keyword evidence="6" id="KW-0547">Nucleotide-binding</keyword>
<evidence type="ECO:0000256" key="9">
    <source>
        <dbReference type="ARBA" id="ARBA00022842"/>
    </source>
</evidence>
<dbReference type="Proteomes" id="UP000322876">
    <property type="component" value="Unassembled WGS sequence"/>
</dbReference>
<evidence type="ECO:0000256" key="4">
    <source>
        <dbReference type="ARBA" id="ARBA00022679"/>
    </source>
</evidence>
<dbReference type="GO" id="GO:0030955">
    <property type="term" value="F:potassium ion binding"/>
    <property type="evidence" value="ECO:0007669"/>
    <property type="project" value="UniProtKB-UniRule"/>
</dbReference>
<keyword evidence="4 13" id="KW-0808">Transferase</keyword>
<comment type="caution">
    <text evidence="16">The sequence shown here is derived from an EMBL/GenBank/DDBJ whole genome shotgun (WGS) entry which is preliminary data.</text>
</comment>
<dbReference type="Gene3D" id="3.20.20.60">
    <property type="entry name" value="Phosphoenolpyruvate-binding domains"/>
    <property type="match status" value="1"/>
</dbReference>
<dbReference type="UniPathway" id="UPA00109">
    <property type="reaction ID" value="UER00188"/>
</dbReference>
<feature type="domain" description="Pyruvate kinase C-terminal" evidence="15">
    <location>
        <begin position="352"/>
        <end position="461"/>
    </location>
</feature>
<dbReference type="Pfam" id="PF02887">
    <property type="entry name" value="PK_C"/>
    <property type="match status" value="1"/>
</dbReference>
<dbReference type="InterPro" id="IPR011037">
    <property type="entry name" value="Pyrv_Knase-like_insert_dom_sf"/>
</dbReference>
<dbReference type="NCBIfam" id="TIGR01064">
    <property type="entry name" value="pyruv_kin"/>
    <property type="match status" value="1"/>
</dbReference>
<keyword evidence="9 13" id="KW-0460">Magnesium</keyword>
<dbReference type="Gene3D" id="2.40.33.10">
    <property type="entry name" value="PK beta-barrel domain-like"/>
    <property type="match status" value="1"/>
</dbReference>
<dbReference type="EC" id="2.7.1.40" evidence="3 12"/>
<dbReference type="InterPro" id="IPR036918">
    <property type="entry name" value="Pyrv_Knase_C_sf"/>
</dbReference>
<evidence type="ECO:0000256" key="8">
    <source>
        <dbReference type="ARBA" id="ARBA00022840"/>
    </source>
</evidence>
<keyword evidence="11 16" id="KW-0670">Pyruvate</keyword>
<dbReference type="GO" id="GO:0000287">
    <property type="term" value="F:magnesium ion binding"/>
    <property type="evidence" value="ECO:0007669"/>
    <property type="project" value="UniProtKB-UniRule"/>
</dbReference>
<feature type="domain" description="Pyruvate kinase barrel" evidence="14">
    <location>
        <begin position="1"/>
        <end position="321"/>
    </location>
</feature>
<evidence type="ECO:0000259" key="14">
    <source>
        <dbReference type="Pfam" id="PF00224"/>
    </source>
</evidence>
<dbReference type="InterPro" id="IPR015806">
    <property type="entry name" value="Pyrv_Knase_insert_dom_sf"/>
</dbReference>
<reference evidence="16 17" key="1">
    <citation type="submission" date="2019-06" db="EMBL/GenBank/DDBJ databases">
        <title>Genomic insights into carbon and energy metabolism of Deferribacter autotrophicus revealed new metabolic traits in the phylum Deferribacteres.</title>
        <authorList>
            <person name="Slobodkin A.I."/>
            <person name="Slobodkina G.B."/>
            <person name="Allioux M."/>
            <person name="Alain K."/>
            <person name="Jebbar M."/>
            <person name="Shadrin V."/>
            <person name="Kublanov I.V."/>
            <person name="Toshchakov S.V."/>
            <person name="Bonch-Osmolovskaya E.A."/>
        </authorList>
    </citation>
    <scope>NUCLEOTIDE SEQUENCE [LARGE SCALE GENOMIC DNA]</scope>
    <source>
        <strain evidence="16 17">SL50</strain>
    </source>
</reference>
<keyword evidence="8" id="KW-0067">ATP-binding</keyword>
<organism evidence="16 17">
    <name type="scientific">Deferribacter autotrophicus</name>
    <dbReference type="NCBI Taxonomy" id="500465"/>
    <lineage>
        <taxon>Bacteria</taxon>
        <taxon>Pseudomonadati</taxon>
        <taxon>Deferribacterota</taxon>
        <taxon>Deferribacteres</taxon>
        <taxon>Deferribacterales</taxon>
        <taxon>Deferribacteraceae</taxon>
        <taxon>Deferribacter</taxon>
    </lineage>
</organism>
<dbReference type="InterPro" id="IPR040442">
    <property type="entry name" value="Pyrv_kinase-like_dom_sf"/>
</dbReference>
<evidence type="ECO:0000256" key="11">
    <source>
        <dbReference type="ARBA" id="ARBA00023317"/>
    </source>
</evidence>
<dbReference type="GO" id="GO:0016301">
    <property type="term" value="F:kinase activity"/>
    <property type="evidence" value="ECO:0007669"/>
    <property type="project" value="UniProtKB-KW"/>
</dbReference>
<evidence type="ECO:0000256" key="12">
    <source>
        <dbReference type="NCBIfam" id="TIGR01064"/>
    </source>
</evidence>
<dbReference type="NCBIfam" id="NF004978">
    <property type="entry name" value="PRK06354.1"/>
    <property type="match status" value="1"/>
</dbReference>
<dbReference type="InterPro" id="IPR015813">
    <property type="entry name" value="Pyrv/PenolPyrv_kinase-like_dom"/>
</dbReference>
<evidence type="ECO:0000256" key="7">
    <source>
        <dbReference type="ARBA" id="ARBA00022777"/>
    </source>
</evidence>
<dbReference type="GO" id="GO:0004743">
    <property type="term" value="F:pyruvate kinase activity"/>
    <property type="evidence" value="ECO:0007669"/>
    <property type="project" value="UniProtKB-UniRule"/>
</dbReference>
<comment type="catalytic activity">
    <reaction evidence="13">
        <text>pyruvate + ATP = phosphoenolpyruvate + ADP + H(+)</text>
        <dbReference type="Rhea" id="RHEA:18157"/>
        <dbReference type="ChEBI" id="CHEBI:15361"/>
        <dbReference type="ChEBI" id="CHEBI:15378"/>
        <dbReference type="ChEBI" id="CHEBI:30616"/>
        <dbReference type="ChEBI" id="CHEBI:58702"/>
        <dbReference type="ChEBI" id="CHEBI:456216"/>
        <dbReference type="EC" id="2.7.1.40"/>
    </reaction>
</comment>
<dbReference type="OrthoDB" id="9812123at2"/>
<dbReference type="AlphaFoldDB" id="A0A5A8F1X1"/>
<keyword evidence="5" id="KW-0479">Metal-binding</keyword>
<accession>A0A5A8F1X1</accession>
<evidence type="ECO:0000313" key="16">
    <source>
        <dbReference type="EMBL" id="KAA0257392.1"/>
    </source>
</evidence>
<dbReference type="PRINTS" id="PR01050">
    <property type="entry name" value="PYRUVTKNASE"/>
</dbReference>
<evidence type="ECO:0000256" key="6">
    <source>
        <dbReference type="ARBA" id="ARBA00022741"/>
    </source>
</evidence>
<evidence type="ECO:0000256" key="3">
    <source>
        <dbReference type="ARBA" id="ARBA00012142"/>
    </source>
</evidence>
<evidence type="ECO:0000313" key="17">
    <source>
        <dbReference type="Proteomes" id="UP000322876"/>
    </source>
</evidence>
<keyword evidence="10 13" id="KW-0324">Glycolysis</keyword>
<dbReference type="EMBL" id="VFJB01000008">
    <property type="protein sequence ID" value="KAA0257392.1"/>
    <property type="molecule type" value="Genomic_DNA"/>
</dbReference>
<proteinExistence type="inferred from homology"/>
<gene>
    <name evidence="16" type="primary">pyk</name>
    <name evidence="16" type="ORF">FHQ18_10110</name>
</gene>
<dbReference type="NCBIfam" id="NF004491">
    <property type="entry name" value="PRK05826.1"/>
    <property type="match status" value="1"/>
</dbReference>
<comment type="pathway">
    <text evidence="1 13">Carbohydrate degradation; glycolysis; pyruvate from D-glyceraldehyde 3-phosphate: step 5/5.</text>
</comment>
<dbReference type="InterPro" id="IPR015793">
    <property type="entry name" value="Pyrv_Knase_brl"/>
</dbReference>
<dbReference type="SUPFAM" id="SSF50800">
    <property type="entry name" value="PK beta-barrel domain-like"/>
    <property type="match status" value="1"/>
</dbReference>
<dbReference type="InterPro" id="IPR015795">
    <property type="entry name" value="Pyrv_Knase_C"/>
</dbReference>
<dbReference type="Pfam" id="PF00224">
    <property type="entry name" value="PK"/>
    <property type="match status" value="1"/>
</dbReference>
<evidence type="ECO:0000256" key="13">
    <source>
        <dbReference type="RuleBase" id="RU000504"/>
    </source>
</evidence>
<dbReference type="InterPro" id="IPR001697">
    <property type="entry name" value="Pyr_Knase"/>
</dbReference>
<protein>
    <recommendedName>
        <fullName evidence="3 12">Pyruvate kinase</fullName>
        <ecNumber evidence="3 12">2.7.1.40</ecNumber>
    </recommendedName>
</protein>
<dbReference type="RefSeq" id="WP_149267065.1">
    <property type="nucleotide sequence ID" value="NZ_VFJB01000008.1"/>
</dbReference>
<evidence type="ECO:0000256" key="5">
    <source>
        <dbReference type="ARBA" id="ARBA00022723"/>
    </source>
</evidence>
<keyword evidence="7 13" id="KW-0418">Kinase</keyword>
<sequence>MKKTKIVATVGPSTERPEIIEKLIEVGVDVFRFNFSHGTHEKHLELLKRIRNIAKQKNRYIAALMDLSGPKLRLGEIKEPVPVRIGEVVKIVYGDFIGDEKIIPLPIKEVFETIKVDDHFYIADGTVKLRVLEKGKDYIISEILSAGIISSRKGLNLPNVDLKLSALTEKDKDDIKFGIKAGFDIIALSFVRTKDDVLLAKKIIEENGGDIPVFAKIEKNEAITNIDEIIEISDGVMVARGDLGIEIDMEKVPVVQKMIIKKANETAKPVITATQMLTSMIKHSRPTRAEVSDIANAVLDGTDAVMLSDETTIGDFPVEAVKVMVKTIEETERIYPYYKFYDSHDQRKISSAIAQTAVKLAKELRANGIVAFTKSGASARRVSKSRPECPIYAVATDEKVLRQLAISWGVTHYMISKDTDNADELLIEFLKKTSKDFRPDHVFIATIGYPAGVPGSTNVIRTIRKQDYDYFLT</sequence>